<gene>
    <name evidence="1" type="ORF">GYMLUDRAFT_176490</name>
</gene>
<keyword evidence="2" id="KW-1185">Reference proteome</keyword>
<name>A0A0D0BYM7_9AGAR</name>
<dbReference type="AlphaFoldDB" id="A0A0D0BYM7"/>
<organism evidence="1 2">
    <name type="scientific">Collybiopsis luxurians FD-317 M1</name>
    <dbReference type="NCBI Taxonomy" id="944289"/>
    <lineage>
        <taxon>Eukaryota</taxon>
        <taxon>Fungi</taxon>
        <taxon>Dikarya</taxon>
        <taxon>Basidiomycota</taxon>
        <taxon>Agaricomycotina</taxon>
        <taxon>Agaricomycetes</taxon>
        <taxon>Agaricomycetidae</taxon>
        <taxon>Agaricales</taxon>
        <taxon>Marasmiineae</taxon>
        <taxon>Omphalotaceae</taxon>
        <taxon>Collybiopsis</taxon>
        <taxon>Collybiopsis luxurians</taxon>
    </lineage>
</organism>
<dbReference type="Proteomes" id="UP000053593">
    <property type="component" value="Unassembled WGS sequence"/>
</dbReference>
<dbReference type="OrthoDB" id="2449121at2759"/>
<dbReference type="GO" id="GO:0003676">
    <property type="term" value="F:nucleic acid binding"/>
    <property type="evidence" value="ECO:0007669"/>
    <property type="project" value="InterPro"/>
</dbReference>
<dbReference type="HOGENOM" id="CLU_005726_0_1_1"/>
<dbReference type="PANTHER" id="PTHR35871:SF1">
    <property type="entry name" value="CXC1-LIKE CYSTEINE CLUSTER ASSOCIATED WITH KDZ TRANSPOSASES DOMAIN-CONTAINING PROTEIN"/>
    <property type="match status" value="1"/>
</dbReference>
<reference evidence="1 2" key="1">
    <citation type="submission" date="2014-04" db="EMBL/GenBank/DDBJ databases">
        <title>Evolutionary Origins and Diversification of the Mycorrhizal Mutualists.</title>
        <authorList>
            <consortium name="DOE Joint Genome Institute"/>
            <consortium name="Mycorrhizal Genomics Consortium"/>
            <person name="Kohler A."/>
            <person name="Kuo A."/>
            <person name="Nagy L.G."/>
            <person name="Floudas D."/>
            <person name="Copeland A."/>
            <person name="Barry K.W."/>
            <person name="Cichocki N."/>
            <person name="Veneault-Fourrey C."/>
            <person name="LaButti K."/>
            <person name="Lindquist E.A."/>
            <person name="Lipzen A."/>
            <person name="Lundell T."/>
            <person name="Morin E."/>
            <person name="Murat C."/>
            <person name="Riley R."/>
            <person name="Ohm R."/>
            <person name="Sun H."/>
            <person name="Tunlid A."/>
            <person name="Henrissat B."/>
            <person name="Grigoriev I.V."/>
            <person name="Hibbett D.S."/>
            <person name="Martin F."/>
        </authorList>
    </citation>
    <scope>NUCLEOTIDE SEQUENCE [LARGE SCALE GENOMIC DNA]</scope>
    <source>
        <strain evidence="1 2">FD-317 M1</strain>
    </source>
</reference>
<dbReference type="PANTHER" id="PTHR35871">
    <property type="entry name" value="EXPRESSED PROTEIN"/>
    <property type="match status" value="1"/>
</dbReference>
<sequence length="178" mass="20903">MTFPPDHPTHPNQAKGMKVVLQERGLWHDHLIGKCKKKCAEESTDCCARCILQLQPDFVEQKSCIQEIIEAAGHICIMLLKYHCKINFIEYFWGAVKQWLCEHSNYNFATLQENMPKALDSVSVELIWKWEHRSWHFIDAYAENLDSKDALKKVKQFSSRKYKSHRRVPEQLAQVMDV</sequence>
<accession>A0A0D0BYM7</accession>
<proteinExistence type="predicted"/>
<dbReference type="InterPro" id="IPR036397">
    <property type="entry name" value="RNaseH_sf"/>
</dbReference>
<protein>
    <submittedName>
        <fullName evidence="1">Uncharacterized protein</fullName>
    </submittedName>
</protein>
<evidence type="ECO:0000313" key="1">
    <source>
        <dbReference type="EMBL" id="KIK54954.1"/>
    </source>
</evidence>
<evidence type="ECO:0000313" key="2">
    <source>
        <dbReference type="Proteomes" id="UP000053593"/>
    </source>
</evidence>
<dbReference type="Gene3D" id="3.30.420.10">
    <property type="entry name" value="Ribonuclease H-like superfamily/Ribonuclease H"/>
    <property type="match status" value="1"/>
</dbReference>
<dbReference type="EMBL" id="KN834811">
    <property type="protein sequence ID" value="KIK54954.1"/>
    <property type="molecule type" value="Genomic_DNA"/>
</dbReference>